<dbReference type="EMBL" id="CP108021">
    <property type="protein sequence ID" value="WUM21554.1"/>
    <property type="molecule type" value="Genomic_DNA"/>
</dbReference>
<accession>A0AAU4K684</accession>
<dbReference type="Pfam" id="PF13338">
    <property type="entry name" value="AbiEi_4"/>
    <property type="match status" value="1"/>
</dbReference>
<dbReference type="AlphaFoldDB" id="A0AAU4K684"/>
<keyword evidence="3" id="KW-1185">Reference proteome</keyword>
<sequence>MFTTAELLAVGASENRLRRAVADGDLFRLRSGWYARPDADPGVKEAVSSGGVLGCVSALAFHGVWTAPGYPALHVRRSKALQDGARPGCKGVGSPRPTVTAVDPVSIALGCAVRCMSAEDWIAVCDSVLHLRLADRADIVAARTAGPRVTGPL</sequence>
<dbReference type="RefSeq" id="WP_328858583.1">
    <property type="nucleotide sequence ID" value="NZ_CP108021.1"/>
</dbReference>
<feature type="domain" description="AbiEi antitoxin N-terminal" evidence="1">
    <location>
        <begin position="2"/>
        <end position="37"/>
    </location>
</feature>
<evidence type="ECO:0000313" key="3">
    <source>
        <dbReference type="Proteomes" id="UP001432128"/>
    </source>
</evidence>
<evidence type="ECO:0000259" key="1">
    <source>
        <dbReference type="Pfam" id="PF13338"/>
    </source>
</evidence>
<organism evidence="2 3">
    <name type="scientific">Williamsia herbipolensis</name>
    <dbReference type="NCBI Taxonomy" id="1603258"/>
    <lineage>
        <taxon>Bacteria</taxon>
        <taxon>Bacillati</taxon>
        <taxon>Actinomycetota</taxon>
        <taxon>Actinomycetes</taxon>
        <taxon>Mycobacteriales</taxon>
        <taxon>Nocardiaceae</taxon>
        <taxon>Williamsia</taxon>
    </lineage>
</organism>
<proteinExistence type="predicted"/>
<dbReference type="Proteomes" id="UP001432128">
    <property type="component" value="Chromosome"/>
</dbReference>
<name>A0AAU4K684_9NOCA</name>
<evidence type="ECO:0000313" key="2">
    <source>
        <dbReference type="EMBL" id="WUM21554.1"/>
    </source>
</evidence>
<gene>
    <name evidence="2" type="ORF">OG579_07180</name>
</gene>
<reference evidence="2 3" key="1">
    <citation type="submission" date="2022-10" db="EMBL/GenBank/DDBJ databases">
        <title>The complete genomes of actinobacterial strains from the NBC collection.</title>
        <authorList>
            <person name="Joergensen T.S."/>
            <person name="Alvarez Arevalo M."/>
            <person name="Sterndorff E.B."/>
            <person name="Faurdal D."/>
            <person name="Vuksanovic O."/>
            <person name="Mourched A.-S."/>
            <person name="Charusanti P."/>
            <person name="Shaw S."/>
            <person name="Blin K."/>
            <person name="Weber T."/>
        </authorList>
    </citation>
    <scope>NUCLEOTIDE SEQUENCE [LARGE SCALE GENOMIC DNA]</scope>
    <source>
        <strain evidence="2 3">NBC_00319</strain>
    </source>
</reference>
<protein>
    <submittedName>
        <fullName evidence="2">Type IV toxin-antitoxin system AbiEi family antitoxin domain-containing protein</fullName>
    </submittedName>
</protein>
<dbReference type="InterPro" id="IPR025159">
    <property type="entry name" value="AbiEi_N"/>
</dbReference>
<dbReference type="KEGG" id="whr:OG579_07180"/>